<keyword evidence="6" id="KW-0814">Transposable element</keyword>
<evidence type="ECO:0000256" key="5">
    <source>
        <dbReference type="ARBA" id="ARBA00023172"/>
    </source>
</evidence>
<evidence type="ECO:0000256" key="4">
    <source>
        <dbReference type="ARBA" id="ARBA00023125"/>
    </source>
</evidence>
<keyword evidence="8" id="KW-1185">Reference proteome</keyword>
<accession>A0A256GAN4</accession>
<sequence length="281" mass="31760">MSANPVRYGRKTVTTETGKLEIDIPRDRQASFDPQLIAKYQRRFPGFDDKIVSMYARGMSTRDITGHLRDLYGIEVSPDLISTVTDAVPDEVATWQQRPLDPIYPLVFFDAIRVKIRDEGMVRNKAIHIALGVRADGAKEVLGLWLEQNEGAKFWLRVMNELKNRGAEDILLAVVDGLKGFPEAITSVFPETAVQTCIVHLLRNSMDFVSWKDRKGLATALKDIYRAVDADAAEKALAAFEAGPWGQRYPAIGQSWRRAWSEVIPFFAFPDEVRRIVYTTN</sequence>
<evidence type="ECO:0000256" key="6">
    <source>
        <dbReference type="RuleBase" id="RU365089"/>
    </source>
</evidence>
<dbReference type="PROSITE" id="PS01007">
    <property type="entry name" value="TRANSPOSASE_MUTATOR"/>
    <property type="match status" value="1"/>
</dbReference>
<dbReference type="NCBIfam" id="NF033543">
    <property type="entry name" value="transpos_IS256"/>
    <property type="match status" value="1"/>
</dbReference>
<keyword evidence="5 6" id="KW-0233">DNA recombination</keyword>
<keyword evidence="4 6" id="KW-0238">DNA-binding</keyword>
<gene>
    <name evidence="7" type="ORF">CEV33_4661</name>
</gene>
<dbReference type="Proteomes" id="UP000216478">
    <property type="component" value="Unassembled WGS sequence"/>
</dbReference>
<dbReference type="EMBL" id="NNRL01000046">
    <property type="protein sequence ID" value="OYR24108.1"/>
    <property type="molecule type" value="Genomic_DNA"/>
</dbReference>
<evidence type="ECO:0000256" key="1">
    <source>
        <dbReference type="ARBA" id="ARBA00002190"/>
    </source>
</evidence>
<dbReference type="Pfam" id="PF00872">
    <property type="entry name" value="Transposase_mut"/>
    <property type="match status" value="1"/>
</dbReference>
<evidence type="ECO:0000313" key="8">
    <source>
        <dbReference type="Proteomes" id="UP000216478"/>
    </source>
</evidence>
<keyword evidence="3 6" id="KW-0815">Transposition</keyword>
<dbReference type="PANTHER" id="PTHR33217">
    <property type="entry name" value="TRANSPOSASE FOR INSERTION SEQUENCE ELEMENT IS1081"/>
    <property type="match status" value="1"/>
</dbReference>
<reference evidence="7 8" key="1">
    <citation type="submission" date="2017-07" db="EMBL/GenBank/DDBJ databases">
        <title>Phylogenetic study on the rhizospheric bacterium Ochrobactrum sp. A44.</title>
        <authorList>
            <person name="Krzyzanowska D.M."/>
            <person name="Ossowicki A."/>
            <person name="Rajewska M."/>
            <person name="Maciag T."/>
            <person name="Kaczynski Z."/>
            <person name="Czerwicka M."/>
            <person name="Jafra S."/>
        </authorList>
    </citation>
    <scope>NUCLEOTIDE SEQUENCE [LARGE SCALE GENOMIC DNA]</scope>
    <source>
        <strain evidence="7 8">OgA9a</strain>
    </source>
</reference>
<feature type="non-terminal residue" evidence="7">
    <location>
        <position position="281"/>
    </location>
</feature>
<protein>
    <recommendedName>
        <fullName evidence="6">Mutator family transposase</fullName>
    </recommendedName>
</protein>
<evidence type="ECO:0000313" key="7">
    <source>
        <dbReference type="EMBL" id="OYR24108.1"/>
    </source>
</evidence>
<organism evidence="7 8">
    <name type="scientific">Brucella grignonensis</name>
    <dbReference type="NCBI Taxonomy" id="94627"/>
    <lineage>
        <taxon>Bacteria</taxon>
        <taxon>Pseudomonadati</taxon>
        <taxon>Pseudomonadota</taxon>
        <taxon>Alphaproteobacteria</taxon>
        <taxon>Hyphomicrobiales</taxon>
        <taxon>Brucellaceae</taxon>
        <taxon>Brucella/Ochrobactrum group</taxon>
        <taxon>Brucella</taxon>
    </lineage>
</organism>
<dbReference type="GO" id="GO:0006313">
    <property type="term" value="P:DNA transposition"/>
    <property type="evidence" value="ECO:0007669"/>
    <property type="project" value="UniProtKB-UniRule"/>
</dbReference>
<name>A0A256GAN4_9HYPH</name>
<evidence type="ECO:0000256" key="3">
    <source>
        <dbReference type="ARBA" id="ARBA00022578"/>
    </source>
</evidence>
<comment type="function">
    <text evidence="1 6">Required for the transposition of the insertion element.</text>
</comment>
<comment type="similarity">
    <text evidence="2 6">Belongs to the transposase mutator family.</text>
</comment>
<proteinExistence type="inferred from homology"/>
<comment type="caution">
    <text evidence="7">The sequence shown here is derived from an EMBL/GenBank/DDBJ whole genome shotgun (WGS) entry which is preliminary data.</text>
</comment>
<dbReference type="GO" id="GO:0004803">
    <property type="term" value="F:transposase activity"/>
    <property type="evidence" value="ECO:0007669"/>
    <property type="project" value="UniProtKB-UniRule"/>
</dbReference>
<evidence type="ECO:0000256" key="2">
    <source>
        <dbReference type="ARBA" id="ARBA00010961"/>
    </source>
</evidence>
<dbReference type="PANTHER" id="PTHR33217:SF5">
    <property type="entry name" value="MUTATOR FAMILY TRANSPOSASE"/>
    <property type="match status" value="1"/>
</dbReference>
<dbReference type="AlphaFoldDB" id="A0A256GAN4"/>
<dbReference type="InterPro" id="IPR001207">
    <property type="entry name" value="Transposase_mutator"/>
</dbReference>
<dbReference type="GO" id="GO:0003677">
    <property type="term" value="F:DNA binding"/>
    <property type="evidence" value="ECO:0007669"/>
    <property type="project" value="UniProtKB-UniRule"/>
</dbReference>